<dbReference type="RefSeq" id="WP_099391216.1">
    <property type="nucleotide sequence ID" value="NZ_PDYF01000007.1"/>
</dbReference>
<dbReference type="CDD" id="cd01646">
    <property type="entry name" value="RT_Bac_retron_I"/>
    <property type="match status" value="1"/>
</dbReference>
<evidence type="ECO:0000313" key="3">
    <source>
        <dbReference type="Proteomes" id="UP000225889"/>
    </source>
</evidence>
<dbReference type="SUPFAM" id="SSF56672">
    <property type="entry name" value="DNA/RNA polymerases"/>
    <property type="match status" value="1"/>
</dbReference>
<dbReference type="Proteomes" id="UP000225889">
    <property type="component" value="Unassembled WGS sequence"/>
</dbReference>
<dbReference type="AlphaFoldDB" id="A0A2G3DY71"/>
<feature type="domain" description="Reverse transcriptase" evidence="1">
    <location>
        <begin position="44"/>
        <end position="306"/>
    </location>
</feature>
<keyword evidence="2" id="KW-0695">RNA-directed DNA polymerase</keyword>
<dbReference type="EMBL" id="PDYF01000007">
    <property type="protein sequence ID" value="PHU35997.1"/>
    <property type="molecule type" value="Genomic_DNA"/>
</dbReference>
<organism evidence="2 3">
    <name type="scientific">Pseudobutyrivibrio ruminis</name>
    <dbReference type="NCBI Taxonomy" id="46206"/>
    <lineage>
        <taxon>Bacteria</taxon>
        <taxon>Bacillati</taxon>
        <taxon>Bacillota</taxon>
        <taxon>Clostridia</taxon>
        <taxon>Lachnospirales</taxon>
        <taxon>Lachnospiraceae</taxon>
        <taxon>Pseudobutyrivibrio</taxon>
    </lineage>
</organism>
<accession>A0A2G3DY71</accession>
<protein>
    <submittedName>
        <fullName evidence="2">Reverse transcriptase (RNA-dependent DNA polymerase)</fullName>
    </submittedName>
</protein>
<keyword evidence="2" id="KW-0808">Transferase</keyword>
<dbReference type="Pfam" id="PF00078">
    <property type="entry name" value="RVT_1"/>
    <property type="match status" value="1"/>
</dbReference>
<proteinExistence type="predicted"/>
<dbReference type="GO" id="GO:0003964">
    <property type="term" value="F:RNA-directed DNA polymerase activity"/>
    <property type="evidence" value="ECO:0007669"/>
    <property type="project" value="UniProtKB-KW"/>
</dbReference>
<evidence type="ECO:0000313" key="2">
    <source>
        <dbReference type="EMBL" id="PHU35997.1"/>
    </source>
</evidence>
<name>A0A2G3DY71_9FIRM</name>
<gene>
    <name evidence="2" type="ORF">CSX01_01830</name>
</gene>
<dbReference type="PROSITE" id="PS50878">
    <property type="entry name" value="RT_POL"/>
    <property type="match status" value="1"/>
</dbReference>
<evidence type="ECO:0000259" key="1">
    <source>
        <dbReference type="PROSITE" id="PS50878"/>
    </source>
</evidence>
<comment type="caution">
    <text evidence="2">The sequence shown here is derived from an EMBL/GenBank/DDBJ whole genome shotgun (WGS) entry which is preliminary data.</text>
</comment>
<dbReference type="InterPro" id="IPR043502">
    <property type="entry name" value="DNA/RNA_pol_sf"/>
</dbReference>
<dbReference type="InterPro" id="IPR000477">
    <property type="entry name" value="RT_dom"/>
</dbReference>
<keyword evidence="2" id="KW-0548">Nucleotidyltransferase</keyword>
<sequence length="395" mass="46572">MKTMDDIYNADTLYDSFLEIRKPIKYKKSVQLYGFDALSYISDTIKAHEDGTTAYHKGVEFTISERGKVRHITPVPFKERVPVHALCKEILIPELRKKLIYDNCASLKGRGIDMQRDRVVVHLKRYYARYGTNEGYALFSDFSKYFDNLDHELLIKEMGKVIKDEEVLKEVQLILDAYKIDGSKLSDEEFELCKNGVYDSNKYYRNPKQGPERYINKSVGIGSELSQIAGVYYPTRIDNYVKIVRGCTEYGRYNDDFYIFHPDKEFLLDVFEGIKAIAKELKLHINERKTRLVKLNQPFVFLKVRYHLTETGKVTRSYTAKTFIRERRKLKKFKKKLDAQELTMETIEAQYRSWRGHVMRCRNKQSKNAKPMYSNWKAVQTTDKLFKELFGYLPK</sequence>
<reference evidence="2 3" key="1">
    <citation type="submission" date="2017-10" db="EMBL/GenBank/DDBJ databases">
        <title>Resolving the taxonomy of Roseburia spp., Eubacterium rectale and Agathobacter spp. through phylogenomic analysis.</title>
        <authorList>
            <person name="Sheridan P.O."/>
            <person name="Walker A.W."/>
            <person name="Duncan S.H."/>
            <person name="Scott K.P."/>
            <person name="Toole P.W.O."/>
            <person name="Luis P."/>
            <person name="Flint H.J."/>
        </authorList>
    </citation>
    <scope>NUCLEOTIDE SEQUENCE [LARGE SCALE GENOMIC DNA]</scope>
    <source>
        <strain evidence="2 3">JK626</strain>
    </source>
</reference>
<reference evidence="2 3" key="2">
    <citation type="submission" date="2017-10" db="EMBL/GenBank/DDBJ databases">
        <authorList>
            <person name="Banno H."/>
            <person name="Chua N.-H."/>
        </authorList>
    </citation>
    <scope>NUCLEOTIDE SEQUENCE [LARGE SCALE GENOMIC DNA]</scope>
    <source>
        <strain evidence="2 3">JK626</strain>
    </source>
</reference>